<organism evidence="1 2">
    <name type="scientific">Mobiluncus mulieris</name>
    <dbReference type="NCBI Taxonomy" id="2052"/>
    <lineage>
        <taxon>Bacteria</taxon>
        <taxon>Bacillati</taxon>
        <taxon>Actinomycetota</taxon>
        <taxon>Actinomycetes</taxon>
        <taxon>Actinomycetales</taxon>
        <taxon>Actinomycetaceae</taxon>
        <taxon>Mobiluncus</taxon>
    </lineage>
</organism>
<reference evidence="1 2" key="1">
    <citation type="submission" date="2020-04" db="EMBL/GenBank/DDBJ databases">
        <title>Antimicrobial susceptibility and clonality of vaginal-derived multi-drug resistant Mobiluncus isolates in China.</title>
        <authorList>
            <person name="Zhang X."/>
        </authorList>
    </citation>
    <scope>NUCLEOTIDE SEQUENCE [LARGE SCALE GENOMIC DNA]</scope>
    <source>
        <strain evidence="1 2">12</strain>
    </source>
</reference>
<dbReference type="RefSeq" id="WP_169763295.1">
    <property type="nucleotide sequence ID" value="NZ_CAMXYF010000012.1"/>
</dbReference>
<evidence type="ECO:0000313" key="1">
    <source>
        <dbReference type="EMBL" id="NMX04437.1"/>
    </source>
</evidence>
<name>A0A7Y0YIT3_9ACTO</name>
<evidence type="ECO:0000313" key="2">
    <source>
        <dbReference type="Proteomes" id="UP000575397"/>
    </source>
</evidence>
<sequence length="81" mass="9369">MTGVYRRFWDNAEAAIEYAERMEAELGETKAVQVYLYRFESALVPGRHFETLDLQNRCGVFTGEILRGLGFRVEYVWVGGE</sequence>
<comment type="caution">
    <text evidence="1">The sequence shown here is derived from an EMBL/GenBank/DDBJ whole genome shotgun (WGS) entry which is preliminary data.</text>
</comment>
<accession>A0A7Y0YIT3</accession>
<proteinExistence type="predicted"/>
<dbReference type="Proteomes" id="UP000575397">
    <property type="component" value="Unassembled WGS sequence"/>
</dbReference>
<gene>
    <name evidence="1" type="ORF">HHJ77_11135</name>
</gene>
<protein>
    <submittedName>
        <fullName evidence="1">Uncharacterized protein</fullName>
    </submittedName>
</protein>
<dbReference type="AlphaFoldDB" id="A0A7Y0YIT3"/>
<dbReference type="EMBL" id="JABCUS010000038">
    <property type="protein sequence ID" value="NMX04437.1"/>
    <property type="molecule type" value="Genomic_DNA"/>
</dbReference>